<evidence type="ECO:0000259" key="4">
    <source>
        <dbReference type="Pfam" id="PF05592"/>
    </source>
</evidence>
<name>A0A1Y2AYP1_9TREE</name>
<evidence type="ECO:0000259" key="5">
    <source>
        <dbReference type="Pfam" id="PF08531"/>
    </source>
</evidence>
<comment type="caution">
    <text evidence="8">The sequence shown here is derived from an EMBL/GenBank/DDBJ whole genome shotgun (WGS) entry which is preliminary data.</text>
</comment>
<feature type="domain" description="Bacterial alpha-L-rhamnosidase N-terminal" evidence="5">
    <location>
        <begin position="141"/>
        <end position="294"/>
    </location>
</feature>
<dbReference type="GO" id="GO:0030596">
    <property type="term" value="F:alpha-L-rhamnosidase activity"/>
    <property type="evidence" value="ECO:0007669"/>
    <property type="project" value="UniProtKB-EC"/>
</dbReference>
<feature type="domain" description="Alpha-L-rhamnosidase C-terminal" evidence="7">
    <location>
        <begin position="766"/>
        <end position="838"/>
    </location>
</feature>
<evidence type="ECO:0000259" key="7">
    <source>
        <dbReference type="Pfam" id="PF17390"/>
    </source>
</evidence>
<dbReference type="EC" id="3.2.1.40" evidence="2"/>
<evidence type="ECO:0000256" key="3">
    <source>
        <dbReference type="ARBA" id="ARBA00022801"/>
    </source>
</evidence>
<accession>A0A1Y2AYP1</accession>
<protein>
    <recommendedName>
        <fullName evidence="2">alpha-L-rhamnosidase</fullName>
        <ecNumber evidence="2">3.2.1.40</ecNumber>
    </recommendedName>
</protein>
<evidence type="ECO:0000256" key="1">
    <source>
        <dbReference type="ARBA" id="ARBA00001445"/>
    </source>
</evidence>
<dbReference type="STRING" id="71784.A0A1Y2AYP1"/>
<keyword evidence="3" id="KW-0378">Hydrolase</keyword>
<dbReference type="InterPro" id="IPR035396">
    <property type="entry name" value="Bac_rhamnosid6H"/>
</dbReference>
<dbReference type="InParanoid" id="A0A1Y2AYP1"/>
<keyword evidence="9" id="KW-1185">Reference proteome</keyword>
<proteinExistence type="predicted"/>
<dbReference type="InterPro" id="IPR008928">
    <property type="entry name" value="6-hairpin_glycosidase_sf"/>
</dbReference>
<dbReference type="InterPro" id="IPR013783">
    <property type="entry name" value="Ig-like_fold"/>
</dbReference>
<dbReference type="Gene3D" id="1.50.10.10">
    <property type="match status" value="1"/>
</dbReference>
<dbReference type="InterPro" id="IPR008902">
    <property type="entry name" value="Rhamnosid_concanavalin"/>
</dbReference>
<dbReference type="Pfam" id="PF08531">
    <property type="entry name" value="Bac_rhamnosid_N"/>
    <property type="match status" value="1"/>
</dbReference>
<dbReference type="EMBL" id="MCFC01000042">
    <property type="protein sequence ID" value="ORY26975.1"/>
    <property type="molecule type" value="Genomic_DNA"/>
</dbReference>
<evidence type="ECO:0000256" key="2">
    <source>
        <dbReference type="ARBA" id="ARBA00012652"/>
    </source>
</evidence>
<dbReference type="Pfam" id="PF25788">
    <property type="entry name" value="Ig_Rha78A_N"/>
    <property type="match status" value="1"/>
</dbReference>
<dbReference type="Pfam" id="PF17389">
    <property type="entry name" value="Bac_rhamnosid6H"/>
    <property type="match status" value="1"/>
</dbReference>
<dbReference type="SUPFAM" id="SSF48208">
    <property type="entry name" value="Six-hairpin glycosidases"/>
    <property type="match status" value="1"/>
</dbReference>
<dbReference type="InterPro" id="IPR016007">
    <property type="entry name" value="Alpha_rhamnosid"/>
</dbReference>
<dbReference type="InterPro" id="IPR013737">
    <property type="entry name" value="Bac_rhamnosid_N"/>
</dbReference>
<evidence type="ECO:0000313" key="8">
    <source>
        <dbReference type="EMBL" id="ORY26975.1"/>
    </source>
</evidence>
<dbReference type="AlphaFoldDB" id="A0A1Y2AYP1"/>
<dbReference type="Pfam" id="PF17390">
    <property type="entry name" value="Bac_rhamnosid_C"/>
    <property type="match status" value="1"/>
</dbReference>
<gene>
    <name evidence="8" type="ORF">BCR39DRAFT_560252</name>
</gene>
<dbReference type="PANTHER" id="PTHR33307">
    <property type="entry name" value="ALPHA-RHAMNOSIDASE (EUROFUNG)"/>
    <property type="match status" value="1"/>
</dbReference>
<dbReference type="GO" id="GO:0005975">
    <property type="term" value="P:carbohydrate metabolic process"/>
    <property type="evidence" value="ECO:0007669"/>
    <property type="project" value="InterPro"/>
</dbReference>
<feature type="domain" description="Alpha-L-rhamnosidase six-hairpin glycosidase" evidence="6">
    <location>
        <begin position="408"/>
        <end position="764"/>
    </location>
</feature>
<organism evidence="8 9">
    <name type="scientific">Naematelia encephala</name>
    <dbReference type="NCBI Taxonomy" id="71784"/>
    <lineage>
        <taxon>Eukaryota</taxon>
        <taxon>Fungi</taxon>
        <taxon>Dikarya</taxon>
        <taxon>Basidiomycota</taxon>
        <taxon>Agaricomycotina</taxon>
        <taxon>Tremellomycetes</taxon>
        <taxon>Tremellales</taxon>
        <taxon>Naemateliaceae</taxon>
        <taxon>Naematelia</taxon>
    </lineage>
</organism>
<feature type="domain" description="Alpha-L-rhamnosidase concanavalin-like" evidence="4">
    <location>
        <begin position="305"/>
        <end position="403"/>
    </location>
</feature>
<sequence length="871" mass="96101">MSVEIAAVTAEHHESGFAIGHASPRLSWRFAATSLKGWKQSGYELVITREGKDETYNVTSTASVLVPWPSSPLKSREVAHIKVRAIAIDKTSTSWASLTIEAALLQRSDWKAALISRPPQIPDEPKPPFRVFRTFSLDSVPKTARLYSTAHGLYEVTINGVRVGDHVLAPGWQSYRHHLNYQTYNIGSLLRTGENTIEAYIGEGWFAGRLGRPGERNLWGDRLGFLGQLEADGQIVVVSNEDWQYRDGPVKSAEIYNGETYDSTKSSYPALGPVDVLSLPAAELVASDAPPVRRILEIKPLEIITTPSGKKVLNFGQNLVGWLRLEKDLAGKAGDKVVIRHAEVLEHGELGTRPLRTARATDEIILGGPTKGWEPKFTFHGFQYAEITGVSDLDLKTFTAVVVTSDMRRTGHFSCSHSMINRLHKNVEWGMIGNFVSVPTDCPQRDERLGWTGDIQVFAPTANFLYDTSGFLGGWLKDVAAEQKDFDGIVPTVVPFLTNDPKAGPRPKPQGIWADATIITPHDLYTTFGDKEFLQKQFESMCLWLDKGVPRDPVGLFAPDVPQYGDWLDPYAPPSFPAHGRTDTHLTVNAYLVYVTGLVSEIATLLGHEVQAAKYASDYSRLRQLFQTEYITTPGRLVSDTQTSFVLALRFGLLEPNQIENATKRLEWLIRWNHFKISTGFAGTPIILPVLADNGLLSLAYRMLQERDNPSWLYSVGMGATTIWERWDSMLVDGTINPGKSFCQMTSFNHYALGSVAAFLHNTVGGLAPAAPGWREALIRPQPGGTITSASVSFDSPYGPYSVSWLIEGGKLKVDAAIPPNGSATVVLPGLEDKVGSGEYHYEVNWEADPTWPPKGMAGPQKLLMPDEFVP</sequence>
<dbReference type="InterPro" id="IPR035398">
    <property type="entry name" value="Bac_rhamnosid_C"/>
</dbReference>
<dbReference type="OrthoDB" id="10036721at2759"/>
<dbReference type="InterPro" id="IPR012341">
    <property type="entry name" value="6hp_glycosidase-like_sf"/>
</dbReference>
<dbReference type="Gene3D" id="2.60.420.10">
    <property type="entry name" value="Maltose phosphorylase, domain 3"/>
    <property type="match status" value="1"/>
</dbReference>
<evidence type="ECO:0000313" key="9">
    <source>
        <dbReference type="Proteomes" id="UP000193986"/>
    </source>
</evidence>
<dbReference type="Proteomes" id="UP000193986">
    <property type="component" value="Unassembled WGS sequence"/>
</dbReference>
<dbReference type="Pfam" id="PF05592">
    <property type="entry name" value="Bac_rhamnosid"/>
    <property type="match status" value="1"/>
</dbReference>
<dbReference type="Gene3D" id="2.60.120.260">
    <property type="entry name" value="Galactose-binding domain-like"/>
    <property type="match status" value="2"/>
</dbReference>
<dbReference type="Gene3D" id="2.60.40.10">
    <property type="entry name" value="Immunoglobulins"/>
    <property type="match status" value="1"/>
</dbReference>
<dbReference type="PANTHER" id="PTHR33307:SF6">
    <property type="entry name" value="ALPHA-RHAMNOSIDASE (EUROFUNG)-RELATED"/>
    <property type="match status" value="1"/>
</dbReference>
<dbReference type="PIRSF" id="PIRSF010631">
    <property type="entry name" value="A-rhamnsds"/>
    <property type="match status" value="1"/>
</dbReference>
<reference evidence="8 9" key="1">
    <citation type="submission" date="2016-07" db="EMBL/GenBank/DDBJ databases">
        <title>Pervasive Adenine N6-methylation of Active Genes in Fungi.</title>
        <authorList>
            <consortium name="DOE Joint Genome Institute"/>
            <person name="Mondo S.J."/>
            <person name="Dannebaum R.O."/>
            <person name="Kuo R.C."/>
            <person name="Labutti K."/>
            <person name="Haridas S."/>
            <person name="Kuo A."/>
            <person name="Salamov A."/>
            <person name="Ahrendt S.R."/>
            <person name="Lipzen A."/>
            <person name="Sullivan W."/>
            <person name="Andreopoulos W.B."/>
            <person name="Clum A."/>
            <person name="Lindquist E."/>
            <person name="Daum C."/>
            <person name="Ramamoorthy G.K."/>
            <person name="Gryganskyi A."/>
            <person name="Culley D."/>
            <person name="Magnuson J.K."/>
            <person name="James T.Y."/>
            <person name="O'Malley M.A."/>
            <person name="Stajich J.E."/>
            <person name="Spatafora J.W."/>
            <person name="Visel A."/>
            <person name="Grigoriev I.V."/>
        </authorList>
    </citation>
    <scope>NUCLEOTIDE SEQUENCE [LARGE SCALE GENOMIC DNA]</scope>
    <source>
        <strain evidence="8 9">68-887.2</strain>
    </source>
</reference>
<comment type="catalytic activity">
    <reaction evidence="1">
        <text>Hydrolysis of terminal non-reducing alpha-L-rhamnose residues in alpha-L-rhamnosides.</text>
        <dbReference type="EC" id="3.2.1.40"/>
    </reaction>
</comment>
<evidence type="ECO:0000259" key="6">
    <source>
        <dbReference type="Pfam" id="PF17389"/>
    </source>
</evidence>